<keyword evidence="4 5" id="KW-0472">Membrane</keyword>
<dbReference type="GO" id="GO:0015385">
    <property type="term" value="F:sodium:proton antiporter activity"/>
    <property type="evidence" value="ECO:0007669"/>
    <property type="project" value="TreeGrafter"/>
</dbReference>
<dbReference type="PANTHER" id="PTHR37958">
    <property type="entry name" value="SODIUM-POTASSIUM/PROTON ANTIPORTER CHAA"/>
    <property type="match status" value="1"/>
</dbReference>
<evidence type="ECO:0000256" key="1">
    <source>
        <dbReference type="ARBA" id="ARBA00004141"/>
    </source>
</evidence>
<evidence type="ECO:0000313" key="8">
    <source>
        <dbReference type="Proteomes" id="UP000199064"/>
    </source>
</evidence>
<reference evidence="8" key="1">
    <citation type="submission" date="2016-10" db="EMBL/GenBank/DDBJ databases">
        <authorList>
            <person name="Varghese N."/>
            <person name="Submissions S."/>
        </authorList>
    </citation>
    <scope>NUCLEOTIDE SEQUENCE [LARGE SCALE GENOMIC DNA]</scope>
    <source>
        <strain evidence="8">ES.061</strain>
    </source>
</reference>
<feature type="transmembrane region" description="Helical" evidence="5">
    <location>
        <begin position="56"/>
        <end position="76"/>
    </location>
</feature>
<dbReference type="InterPro" id="IPR004837">
    <property type="entry name" value="NaCa_Exmemb"/>
</dbReference>
<feature type="domain" description="Sodium/calcium exchanger membrane region" evidence="6">
    <location>
        <begin position="56"/>
        <end position="210"/>
    </location>
</feature>
<dbReference type="AlphaFoldDB" id="A0A1H4M9M7"/>
<dbReference type="InterPro" id="IPR052946">
    <property type="entry name" value="Alkaline_pH_Ca-Antiporter"/>
</dbReference>
<feature type="transmembrane region" description="Helical" evidence="5">
    <location>
        <begin position="157"/>
        <end position="179"/>
    </location>
</feature>
<feature type="transmembrane region" description="Helical" evidence="5">
    <location>
        <begin position="366"/>
        <end position="382"/>
    </location>
</feature>
<feature type="transmembrane region" description="Helical" evidence="5">
    <location>
        <begin position="238"/>
        <end position="258"/>
    </location>
</feature>
<gene>
    <name evidence="7" type="ORF">SAMN05216452_3211</name>
</gene>
<evidence type="ECO:0000256" key="5">
    <source>
        <dbReference type="SAM" id="Phobius"/>
    </source>
</evidence>
<evidence type="ECO:0000313" key="7">
    <source>
        <dbReference type="EMBL" id="SEB79653.1"/>
    </source>
</evidence>
<dbReference type="GO" id="GO:0005886">
    <property type="term" value="C:plasma membrane"/>
    <property type="evidence" value="ECO:0007669"/>
    <property type="project" value="TreeGrafter"/>
</dbReference>
<feature type="transmembrane region" description="Helical" evidence="5">
    <location>
        <begin position="123"/>
        <end position="145"/>
    </location>
</feature>
<sequence length="383" mass="39845">MSRAVSQTALVCIEGFWGDVFRHIANAQAMRTSGPPFAAALLIAAEHLGFLEETGIVFSVLAGLFLVATVFSSVHFAEVISVRIGQPFGSVLLAIAVTVIEASLIISMMLSPSEGDPTVARDTVFATVMLVLNGVVGLCLLAGGLRHREQSFQSHGAVAAFSVLGTLATLTLILPNFTLAVEGPYYSIVQLVFVTVVSLLLYGLFLFVQTVRHRGDFLDIAAADAAVHVKPGGGETAWSGLMLAVSLLMVIVLAEALAPAMEEGVSVLGLAESFVGLIIAAVVLLPEGMTALRAAASNRLQTSMNVATGSALASVGLSIPTIAIASLLLGEPITLGLDPEHIVLLVLSLFVGMLTLATGRTTIMQGAVHLVVFFCFLLLAAVP</sequence>
<feature type="transmembrane region" description="Helical" evidence="5">
    <location>
        <begin position="264"/>
        <end position="285"/>
    </location>
</feature>
<dbReference type="Pfam" id="PF01699">
    <property type="entry name" value="Na_Ca_ex"/>
    <property type="match status" value="2"/>
</dbReference>
<feature type="transmembrane region" description="Helical" evidence="5">
    <location>
        <begin position="88"/>
        <end position="111"/>
    </location>
</feature>
<keyword evidence="8" id="KW-1185">Reference proteome</keyword>
<evidence type="ECO:0000256" key="4">
    <source>
        <dbReference type="ARBA" id="ARBA00023136"/>
    </source>
</evidence>
<name>A0A1H4M9M7_9HYPH</name>
<dbReference type="Proteomes" id="UP000199064">
    <property type="component" value="Unassembled WGS sequence"/>
</dbReference>
<organism evidence="7 8">
    <name type="scientific">Nitratireductor aquibiodomus</name>
    <dbReference type="NCBI Taxonomy" id="204799"/>
    <lineage>
        <taxon>Bacteria</taxon>
        <taxon>Pseudomonadati</taxon>
        <taxon>Pseudomonadota</taxon>
        <taxon>Alphaproteobacteria</taxon>
        <taxon>Hyphomicrobiales</taxon>
        <taxon>Phyllobacteriaceae</taxon>
        <taxon>Nitratireductor</taxon>
    </lineage>
</organism>
<feature type="transmembrane region" description="Helical" evidence="5">
    <location>
        <begin position="306"/>
        <end position="329"/>
    </location>
</feature>
<keyword evidence="3 5" id="KW-1133">Transmembrane helix</keyword>
<evidence type="ECO:0000256" key="2">
    <source>
        <dbReference type="ARBA" id="ARBA00022692"/>
    </source>
</evidence>
<proteinExistence type="predicted"/>
<accession>A0A1H4M9M7</accession>
<dbReference type="GO" id="GO:0015386">
    <property type="term" value="F:potassium:proton antiporter activity"/>
    <property type="evidence" value="ECO:0007669"/>
    <property type="project" value="TreeGrafter"/>
</dbReference>
<feature type="transmembrane region" description="Helical" evidence="5">
    <location>
        <begin position="185"/>
        <end position="208"/>
    </location>
</feature>
<comment type="subcellular location">
    <subcellularLocation>
        <location evidence="1">Membrane</location>
        <topology evidence="1">Multi-pass membrane protein</topology>
    </subcellularLocation>
</comment>
<keyword evidence="2 5" id="KW-0812">Transmembrane</keyword>
<feature type="transmembrane region" description="Helical" evidence="5">
    <location>
        <begin position="341"/>
        <end position="359"/>
    </location>
</feature>
<evidence type="ECO:0000259" key="6">
    <source>
        <dbReference type="Pfam" id="PF01699"/>
    </source>
</evidence>
<dbReference type="EMBL" id="FNSL01000001">
    <property type="protein sequence ID" value="SEB79653.1"/>
    <property type="molecule type" value="Genomic_DNA"/>
</dbReference>
<feature type="domain" description="Sodium/calcium exchanger membrane region" evidence="6">
    <location>
        <begin position="239"/>
        <end position="380"/>
    </location>
</feature>
<dbReference type="PANTHER" id="PTHR37958:SF1">
    <property type="entry name" value="SODIUM-POTASSIUM_PROTON ANTIPORTER CHAA"/>
    <property type="match status" value="1"/>
</dbReference>
<protein>
    <submittedName>
        <fullName evidence="7">Ca2+:H+ antiporter</fullName>
    </submittedName>
</protein>
<evidence type="ECO:0000256" key="3">
    <source>
        <dbReference type="ARBA" id="ARBA00022989"/>
    </source>
</evidence>